<reference evidence="1" key="1">
    <citation type="submission" date="2020-05" db="UniProtKB">
        <authorList>
            <consortium name="EnsemblMetazoa"/>
        </authorList>
    </citation>
    <scope>IDENTIFICATION</scope>
    <source>
        <strain evidence="1">TTRI</strain>
    </source>
</reference>
<dbReference type="VEuPathDB" id="VectorBase:GAUT026819"/>
<name>A0A1A9V5P8_GLOAU</name>
<evidence type="ECO:0000313" key="1">
    <source>
        <dbReference type="EnsemblMetazoa" id="GAUT026819-PA"/>
    </source>
</evidence>
<dbReference type="AlphaFoldDB" id="A0A1A9V5P8"/>
<sequence>MAARNVELHAAFKQGETEKISIAHNNYLQTNKPEILDILRQPHILDYVDEKNASNHLNKTTNNTLACCIIHASIKTVDFDQDLKNKKNKKLVALTKSLSPSPSPSPSSSSTLYSFTFPYHTKNLVSHYSIYKGTKILYASLYVYSKTTH</sequence>
<proteinExistence type="predicted"/>
<organism evidence="1 2">
    <name type="scientific">Glossina austeni</name>
    <name type="common">Savannah tsetse fly</name>
    <dbReference type="NCBI Taxonomy" id="7395"/>
    <lineage>
        <taxon>Eukaryota</taxon>
        <taxon>Metazoa</taxon>
        <taxon>Ecdysozoa</taxon>
        <taxon>Arthropoda</taxon>
        <taxon>Hexapoda</taxon>
        <taxon>Insecta</taxon>
        <taxon>Pterygota</taxon>
        <taxon>Neoptera</taxon>
        <taxon>Endopterygota</taxon>
        <taxon>Diptera</taxon>
        <taxon>Brachycera</taxon>
        <taxon>Muscomorpha</taxon>
        <taxon>Hippoboscoidea</taxon>
        <taxon>Glossinidae</taxon>
        <taxon>Glossina</taxon>
    </lineage>
</organism>
<evidence type="ECO:0000313" key="2">
    <source>
        <dbReference type="Proteomes" id="UP000078200"/>
    </source>
</evidence>
<keyword evidence="2" id="KW-1185">Reference proteome</keyword>
<dbReference type="Proteomes" id="UP000078200">
    <property type="component" value="Unassembled WGS sequence"/>
</dbReference>
<protein>
    <submittedName>
        <fullName evidence="1">Uncharacterized protein</fullName>
    </submittedName>
</protein>
<dbReference type="EnsemblMetazoa" id="GAUT026819-RA">
    <property type="protein sequence ID" value="GAUT026819-PA"/>
    <property type="gene ID" value="GAUT026819"/>
</dbReference>
<accession>A0A1A9V5P8</accession>